<sequence length="317" mass="37103">MDIIEEAKRELNSGLVAYTEFVLDYKKNSDSIYCFYEGKEDRSYYSFRVKMIHPETKYFDYVCNGKENTFKLYSLIQNHSEYSSSKVAYFVDRDFDPIASEQDIYTTPYYSVENFYVVDEAFKSILTNEFNISRQCSCYQMCIDLFKSCKELFHEKILLLNAWLACQTDLRLEEKLNTRLSIDKTLKNVIDSEEFDKVVMPDLKTLVFPNRLTNVSEIESIFHDAPKVPSERLSAKVAELSGMKADEVFRGKFELRFLVSFLNRLKDELGKRKDSMFPKRYSCSLRFEYATSVSQLTNNAVTPACLLAYVRKIGYEE</sequence>
<dbReference type="OrthoDB" id="2083140at2"/>
<organism evidence="2 3">
    <name type="scientific">Pontibacter ummariensis</name>
    <dbReference type="NCBI Taxonomy" id="1610492"/>
    <lineage>
        <taxon>Bacteria</taxon>
        <taxon>Pseudomonadati</taxon>
        <taxon>Bacteroidota</taxon>
        <taxon>Cytophagia</taxon>
        <taxon>Cytophagales</taxon>
        <taxon>Hymenobacteraceae</taxon>
        <taxon>Pontibacter</taxon>
    </lineage>
</organism>
<proteinExistence type="predicted"/>
<dbReference type="Proteomes" id="UP000198432">
    <property type="component" value="Unassembled WGS sequence"/>
</dbReference>
<dbReference type="EMBL" id="FZOQ01000020">
    <property type="protein sequence ID" value="SNT00288.1"/>
    <property type="molecule type" value="Genomic_DNA"/>
</dbReference>
<feature type="domain" description="DUF4435" evidence="1">
    <location>
        <begin position="31"/>
        <end position="273"/>
    </location>
</feature>
<dbReference type="Pfam" id="PF14491">
    <property type="entry name" value="DUF4435"/>
    <property type="match status" value="1"/>
</dbReference>
<gene>
    <name evidence="2" type="ORF">SAMN06296052_12023</name>
</gene>
<dbReference type="AlphaFoldDB" id="A0A239J491"/>
<reference evidence="3" key="1">
    <citation type="submission" date="2017-06" db="EMBL/GenBank/DDBJ databases">
        <authorList>
            <person name="Varghese N."/>
            <person name="Submissions S."/>
        </authorList>
    </citation>
    <scope>NUCLEOTIDE SEQUENCE [LARGE SCALE GENOMIC DNA]</scope>
    <source>
        <strain evidence="3">NKM1</strain>
    </source>
</reference>
<dbReference type="InterPro" id="IPR029492">
    <property type="entry name" value="DUF4435"/>
</dbReference>
<dbReference type="RefSeq" id="WP_089320754.1">
    <property type="nucleotide sequence ID" value="NZ_FZOQ01000020.1"/>
</dbReference>
<keyword evidence="3" id="KW-1185">Reference proteome</keyword>
<evidence type="ECO:0000259" key="1">
    <source>
        <dbReference type="Pfam" id="PF14491"/>
    </source>
</evidence>
<accession>A0A239J491</accession>
<name>A0A239J491_9BACT</name>
<protein>
    <recommendedName>
        <fullName evidence="1">DUF4435 domain-containing protein</fullName>
    </recommendedName>
</protein>
<evidence type="ECO:0000313" key="2">
    <source>
        <dbReference type="EMBL" id="SNT00288.1"/>
    </source>
</evidence>
<evidence type="ECO:0000313" key="3">
    <source>
        <dbReference type="Proteomes" id="UP000198432"/>
    </source>
</evidence>